<dbReference type="SUPFAM" id="SSF52266">
    <property type="entry name" value="SGNH hydrolase"/>
    <property type="match status" value="1"/>
</dbReference>
<accession>A0A6P4XUQ5</accession>
<dbReference type="PANTHER" id="PTHR16165">
    <property type="entry name" value="NXPE FAMILY MEMBER"/>
    <property type="match status" value="1"/>
</dbReference>
<dbReference type="AlphaFoldDB" id="A0A6P4XUQ5"/>
<evidence type="ECO:0000259" key="1">
    <source>
        <dbReference type="Pfam" id="PF24536"/>
    </source>
</evidence>
<organism evidence="2 3">
    <name type="scientific">Branchiostoma belcheri</name>
    <name type="common">Amphioxus</name>
    <dbReference type="NCBI Taxonomy" id="7741"/>
    <lineage>
        <taxon>Eukaryota</taxon>
        <taxon>Metazoa</taxon>
        <taxon>Chordata</taxon>
        <taxon>Cephalochordata</taxon>
        <taxon>Leptocardii</taxon>
        <taxon>Amphioxiformes</taxon>
        <taxon>Branchiostomatidae</taxon>
        <taxon>Branchiostoma</taxon>
    </lineage>
</organism>
<protein>
    <submittedName>
        <fullName evidence="3">NXPE family member 3-like</fullName>
    </submittedName>
</protein>
<dbReference type="RefSeq" id="XP_019614369.1">
    <property type="nucleotide sequence ID" value="XM_019758810.1"/>
</dbReference>
<dbReference type="Pfam" id="PF24536">
    <property type="entry name" value="NXPE4_C"/>
    <property type="match status" value="1"/>
</dbReference>
<name>A0A6P4XUQ5_BRABE</name>
<proteinExistence type="predicted"/>
<dbReference type="KEGG" id="bbel:109462278"/>
<dbReference type="PANTHER" id="PTHR16165:SF5">
    <property type="entry name" value="NXPE FAMILY MEMBER 3"/>
    <property type="match status" value="1"/>
</dbReference>
<dbReference type="Proteomes" id="UP000515135">
    <property type="component" value="Unplaced"/>
</dbReference>
<reference evidence="3" key="1">
    <citation type="submission" date="2025-08" db="UniProtKB">
        <authorList>
            <consortium name="RefSeq"/>
        </authorList>
    </citation>
    <scope>IDENTIFICATION</scope>
    <source>
        <tissue evidence="3">Gonad</tissue>
    </source>
</reference>
<dbReference type="GeneID" id="109462278"/>
<dbReference type="OrthoDB" id="5950832at2759"/>
<sequence length="492" mass="55904">MNQDESKQPYVTEKRSIYCKSKESPMDEEMYANQIRSFLEFQYNETFIIGDILRIVVSVEGNEGNLTSACNVGDYLRASISSVKTKSGAVGIITDHGNGTYTATFRLLWAGDVHMKIQLVHSHQAIDVIKRTVMEHPIDKVMFQKTYTVGKDKIYTRCNVDPAIFNKTTPICDYSDPHAGASWYCEKASNISCNTPGYHSYLSTNFSLLRNGEEVRFGRGLKGIKWKVYASPSPIKVIGGLDPLANRTRCKPGLPTNQISGFYEDRVWNSLVCQNRHFSSQSEWGKCLRGKTLHLMGDSTIRQWYEHLVEILNITNSILPEGNRRTGPMLARDTINNITVQFRAHGPPLRCPSTPTFHLEYVTNVIDKIDGGPNDVVGITVWAHFTSYPVDMYRERMEAIRAAIQRLHQRNPKTLVVIKSANTQRGYALIGADWLARELDLIMRKTFKGMRVVLVDAWEMTTAQQWYEDEIHPASDIIIQELEFLCSFVCPL</sequence>
<dbReference type="InterPro" id="IPR026845">
    <property type="entry name" value="NXPH/NXPE"/>
</dbReference>
<keyword evidence="2" id="KW-1185">Reference proteome</keyword>
<feature type="domain" description="NXPE C-terminal" evidence="1">
    <location>
        <begin position="268"/>
        <end position="490"/>
    </location>
</feature>
<gene>
    <name evidence="3" type="primary">LOC109462278</name>
</gene>
<dbReference type="Pfam" id="PF06312">
    <property type="entry name" value="Neurexophilin"/>
    <property type="match status" value="1"/>
</dbReference>
<evidence type="ECO:0000313" key="3">
    <source>
        <dbReference type="RefSeq" id="XP_019614369.1"/>
    </source>
</evidence>
<evidence type="ECO:0000313" key="2">
    <source>
        <dbReference type="Proteomes" id="UP000515135"/>
    </source>
</evidence>
<dbReference type="InterPro" id="IPR057106">
    <property type="entry name" value="NXPE4_C"/>
</dbReference>